<feature type="compositionally biased region" description="Pro residues" evidence="1">
    <location>
        <begin position="118"/>
        <end position="129"/>
    </location>
</feature>
<gene>
    <name evidence="2" type="ORF">AAE3_LOCUS9590</name>
</gene>
<evidence type="ECO:0000256" key="1">
    <source>
        <dbReference type="SAM" id="MobiDB-lite"/>
    </source>
</evidence>
<protein>
    <submittedName>
        <fullName evidence="2">Uncharacterized protein</fullName>
    </submittedName>
</protein>
<dbReference type="EMBL" id="CACVBS010000059">
    <property type="protein sequence ID" value="CAA7267338.1"/>
    <property type="molecule type" value="Genomic_DNA"/>
</dbReference>
<organism evidence="2 3">
    <name type="scientific">Cyclocybe aegerita</name>
    <name type="common">Black poplar mushroom</name>
    <name type="synonym">Agrocybe aegerita</name>
    <dbReference type="NCBI Taxonomy" id="1973307"/>
    <lineage>
        <taxon>Eukaryota</taxon>
        <taxon>Fungi</taxon>
        <taxon>Dikarya</taxon>
        <taxon>Basidiomycota</taxon>
        <taxon>Agaricomycotina</taxon>
        <taxon>Agaricomycetes</taxon>
        <taxon>Agaricomycetidae</taxon>
        <taxon>Agaricales</taxon>
        <taxon>Agaricineae</taxon>
        <taxon>Bolbitiaceae</taxon>
        <taxon>Cyclocybe</taxon>
    </lineage>
</organism>
<comment type="caution">
    <text evidence="2">The sequence shown here is derived from an EMBL/GenBank/DDBJ whole genome shotgun (WGS) entry which is preliminary data.</text>
</comment>
<feature type="compositionally biased region" description="Pro residues" evidence="1">
    <location>
        <begin position="60"/>
        <end position="86"/>
    </location>
</feature>
<dbReference type="AlphaFoldDB" id="A0A8S0W924"/>
<feature type="region of interest" description="Disordered" evidence="1">
    <location>
        <begin position="59"/>
        <end position="95"/>
    </location>
</feature>
<sequence length="150" mass="16106">MANQCTPSCPPTLALVFHHHHSLLSPFQCALPIQTAPKDDEQHRTRRLGVVCTRSLSCPPAHPAPPASHLPPPPPPLLTLPTPPHKQPSRMMNDTKLGHSAAFTVVLCPIHPFSPFPPPSHLLPPPAPSSCPSDTPCPSKQPLKSPDDSK</sequence>
<evidence type="ECO:0000313" key="3">
    <source>
        <dbReference type="Proteomes" id="UP000467700"/>
    </source>
</evidence>
<accession>A0A8S0W924</accession>
<dbReference type="Proteomes" id="UP000467700">
    <property type="component" value="Unassembled WGS sequence"/>
</dbReference>
<proteinExistence type="predicted"/>
<keyword evidence="3" id="KW-1185">Reference proteome</keyword>
<name>A0A8S0W924_CYCAE</name>
<reference evidence="2 3" key="1">
    <citation type="submission" date="2020-01" db="EMBL/GenBank/DDBJ databases">
        <authorList>
            <person name="Gupta K D."/>
        </authorList>
    </citation>
    <scope>NUCLEOTIDE SEQUENCE [LARGE SCALE GENOMIC DNA]</scope>
</reference>
<evidence type="ECO:0000313" key="2">
    <source>
        <dbReference type="EMBL" id="CAA7267338.1"/>
    </source>
</evidence>
<feature type="region of interest" description="Disordered" evidence="1">
    <location>
        <begin position="118"/>
        <end position="150"/>
    </location>
</feature>